<dbReference type="RefSeq" id="WP_006297238.1">
    <property type="nucleotide sequence ID" value="NZ_ARPM03000172.1"/>
</dbReference>
<protein>
    <recommendedName>
        <fullName evidence="5">Phospholipid-binding lipoprotein MlaA</fullName>
    </recommendedName>
</protein>
<keyword evidence="4" id="KW-1185">Reference proteome</keyword>
<sequence>MINIGRYILGFFLIGLSGCSGTEIQESMDEKSHDSEKRKNEKKKGVREKDIIWDPFEPWNRGVFVFNQAIEHVIWEPLLSVYRTVVPSFGQKAVHNLLEHVKVPNSVVSWGLQGEGQNALNQFGRFMCNTIFGLGGILDIASDVGIAEEPQDFSRLLKAYNVPTGWFMMVPFLGPTVSRDFCGKLLNTALYTGVYPLAFGWGVLGAENINQRLIFKDSIDHVMEFSADPYAVIRRAYYEGRGEFPESFEQGEDDDEDE</sequence>
<dbReference type="GO" id="GO:0120010">
    <property type="term" value="P:intermembrane phospholipid transfer"/>
    <property type="evidence" value="ECO:0007669"/>
    <property type="project" value="TreeGrafter"/>
</dbReference>
<evidence type="ECO:0000256" key="2">
    <source>
        <dbReference type="ARBA" id="ARBA00022729"/>
    </source>
</evidence>
<dbReference type="Proteomes" id="UP000026922">
    <property type="component" value="Unassembled WGS sequence"/>
</dbReference>
<reference evidence="3 4" key="1">
    <citation type="journal article" date="2013" name="Genome Announc.">
        <title>Draft Genome Sequence of Holospora undulata Strain HU1, a Micronucleus-Specific Symbiont of the Ciliate Paramecium caudatum.</title>
        <authorList>
            <person name="Dohra H."/>
            <person name="Suzuki H."/>
            <person name="Suzuki T."/>
            <person name="Tanaka K."/>
            <person name="Fujishima M."/>
        </authorList>
    </citation>
    <scope>NUCLEOTIDE SEQUENCE [LARGE SCALE GENOMIC DNA]</scope>
    <source>
        <strain evidence="3 4">HU1</strain>
    </source>
</reference>
<comment type="caution">
    <text evidence="3">The sequence shown here is derived from an EMBL/GenBank/DDBJ whole genome shotgun (WGS) entry which is preliminary data.</text>
</comment>
<dbReference type="Pfam" id="PF04333">
    <property type="entry name" value="MlaA"/>
    <property type="match status" value="1"/>
</dbReference>
<gene>
    <name evidence="3" type="ORF">K737_300998</name>
</gene>
<evidence type="ECO:0000313" key="4">
    <source>
        <dbReference type="Proteomes" id="UP000026922"/>
    </source>
</evidence>
<dbReference type="PANTHER" id="PTHR30035">
    <property type="entry name" value="LIPOPROTEIN VACJ-RELATED"/>
    <property type="match status" value="1"/>
</dbReference>
<dbReference type="PANTHER" id="PTHR30035:SF3">
    <property type="entry name" value="INTERMEMBRANE PHOSPHOLIPID TRANSPORT SYSTEM LIPOPROTEIN MLAA"/>
    <property type="match status" value="1"/>
</dbReference>
<dbReference type="InterPro" id="IPR007428">
    <property type="entry name" value="MlaA"/>
</dbReference>
<dbReference type="EMBL" id="ARPM03000172">
    <property type="protein sequence ID" value="ETZ04581.1"/>
    <property type="molecule type" value="Genomic_DNA"/>
</dbReference>
<evidence type="ECO:0000313" key="3">
    <source>
        <dbReference type="EMBL" id="ETZ04581.1"/>
    </source>
</evidence>
<dbReference type="GO" id="GO:0016020">
    <property type="term" value="C:membrane"/>
    <property type="evidence" value="ECO:0007669"/>
    <property type="project" value="InterPro"/>
</dbReference>
<dbReference type="AlphaFoldDB" id="A0A061JFT5"/>
<evidence type="ECO:0000256" key="1">
    <source>
        <dbReference type="ARBA" id="ARBA00010634"/>
    </source>
</evidence>
<dbReference type="PROSITE" id="PS51257">
    <property type="entry name" value="PROKAR_LIPOPROTEIN"/>
    <property type="match status" value="1"/>
</dbReference>
<comment type="similarity">
    <text evidence="1">Belongs to the MlaA family.</text>
</comment>
<evidence type="ECO:0008006" key="5">
    <source>
        <dbReference type="Google" id="ProtNLM"/>
    </source>
</evidence>
<proteinExistence type="inferred from homology"/>
<accession>A0A061JFT5</accession>
<name>A0A061JFT5_9PROT</name>
<keyword evidence="2" id="KW-0732">Signal</keyword>
<dbReference type="PRINTS" id="PR01805">
    <property type="entry name" value="VACJLIPOPROT"/>
</dbReference>
<organism evidence="3 4">
    <name type="scientific">Holospora undulata HU1</name>
    <dbReference type="NCBI Taxonomy" id="1321371"/>
    <lineage>
        <taxon>Bacteria</taxon>
        <taxon>Pseudomonadati</taxon>
        <taxon>Pseudomonadota</taxon>
        <taxon>Alphaproteobacteria</taxon>
        <taxon>Holosporales</taxon>
        <taxon>Holosporaceae</taxon>
        <taxon>Holospora</taxon>
    </lineage>
</organism>